<dbReference type="InterPro" id="IPR037041">
    <property type="entry name" value="Trigger_fac_C_sf"/>
</dbReference>
<accession>A0A842JEZ1</accession>
<proteinExistence type="predicted"/>
<dbReference type="SUPFAM" id="SSF109998">
    <property type="entry name" value="Triger factor/SurA peptide-binding domain-like"/>
    <property type="match status" value="1"/>
</dbReference>
<reference evidence="4 5" key="1">
    <citation type="submission" date="2020-08" db="EMBL/GenBank/DDBJ databases">
        <authorList>
            <person name="Liu C."/>
            <person name="Sun Q."/>
        </authorList>
    </citation>
    <scope>NUCLEOTIDE SEQUENCE [LARGE SCALE GENOMIC DNA]</scope>
    <source>
        <strain evidence="4 5">N22</strain>
    </source>
</reference>
<keyword evidence="1" id="KW-0697">Rotamase</keyword>
<evidence type="ECO:0000313" key="4">
    <source>
        <dbReference type="EMBL" id="MBC2889061.1"/>
    </source>
</evidence>
<protein>
    <recommendedName>
        <fullName evidence="3">Trigger factor C-terminal domain-containing protein</fullName>
    </recommendedName>
</protein>
<dbReference type="GO" id="GO:0006457">
    <property type="term" value="P:protein folding"/>
    <property type="evidence" value="ECO:0007669"/>
    <property type="project" value="InterPro"/>
</dbReference>
<dbReference type="InterPro" id="IPR046357">
    <property type="entry name" value="PPIase_dom_sf"/>
</dbReference>
<feature type="domain" description="Trigger factor C-terminal" evidence="3">
    <location>
        <begin position="174"/>
        <end position="329"/>
    </location>
</feature>
<dbReference type="GO" id="GO:0003755">
    <property type="term" value="F:peptidyl-prolyl cis-trans isomerase activity"/>
    <property type="evidence" value="ECO:0007669"/>
    <property type="project" value="UniProtKB-KW"/>
</dbReference>
<keyword evidence="2" id="KW-0413">Isomerase</keyword>
<evidence type="ECO:0000259" key="3">
    <source>
        <dbReference type="Pfam" id="PF05698"/>
    </source>
</evidence>
<dbReference type="Pfam" id="PF05698">
    <property type="entry name" value="Trigger_C"/>
    <property type="match status" value="1"/>
</dbReference>
<dbReference type="EMBL" id="JACMSE010000003">
    <property type="protein sequence ID" value="MBC2889061.1"/>
    <property type="molecule type" value="Genomic_DNA"/>
</dbReference>
<dbReference type="SUPFAM" id="SSF54534">
    <property type="entry name" value="FKBP-like"/>
    <property type="match status" value="1"/>
</dbReference>
<dbReference type="AlphaFoldDB" id="A0A842JEZ1"/>
<organism evidence="4 5">
    <name type="scientific">Gordonibacter massiliensis</name>
    <name type="common">ex Traore et al. 2017</name>
    <dbReference type="NCBI Taxonomy" id="1841863"/>
    <lineage>
        <taxon>Bacteria</taxon>
        <taxon>Bacillati</taxon>
        <taxon>Actinomycetota</taxon>
        <taxon>Coriobacteriia</taxon>
        <taxon>Eggerthellales</taxon>
        <taxon>Eggerthellaceae</taxon>
        <taxon>Gordonibacter</taxon>
    </lineage>
</organism>
<dbReference type="GO" id="GO:0015031">
    <property type="term" value="P:protein transport"/>
    <property type="evidence" value="ECO:0007669"/>
    <property type="project" value="InterPro"/>
</dbReference>
<dbReference type="Gene3D" id="3.10.50.40">
    <property type="match status" value="1"/>
</dbReference>
<dbReference type="Proteomes" id="UP000587396">
    <property type="component" value="Unassembled WGS sequence"/>
</dbReference>
<dbReference type="InterPro" id="IPR008880">
    <property type="entry name" value="Trigger_fac_C"/>
</dbReference>
<comment type="caution">
    <text evidence="4">The sequence shown here is derived from an EMBL/GenBank/DDBJ whole genome shotgun (WGS) entry which is preliminary data.</text>
</comment>
<dbReference type="InterPro" id="IPR027304">
    <property type="entry name" value="Trigger_fact/SurA_dom_sf"/>
</dbReference>
<name>A0A842JEZ1_9ACTN</name>
<evidence type="ECO:0000256" key="2">
    <source>
        <dbReference type="ARBA" id="ARBA00023235"/>
    </source>
</evidence>
<dbReference type="RefSeq" id="WP_185904940.1">
    <property type="nucleotide sequence ID" value="NZ_JACMSE010000003.1"/>
</dbReference>
<evidence type="ECO:0000256" key="1">
    <source>
        <dbReference type="ARBA" id="ARBA00023110"/>
    </source>
</evidence>
<dbReference type="Gene3D" id="1.10.3120.10">
    <property type="entry name" value="Trigger factor, C-terminal domain"/>
    <property type="match status" value="1"/>
</dbReference>
<sequence>MIQEKYGDYELSSYDRVALTLPDFTVSDQDVAAEMERIAARHATNVTIDPHPVRADDLVLMNIKTREGENPFPGLTHDNVDVQLGVGSLPEEAEVALLGHEVGDVVEARFPYVDYSQVASEREAPADGGCGVGEAGEPETVELVSRMEIVALRRFVTPEITDAWVAKNIALSSTVEEFRERTASRLLRERRRAYANNVEYLVMDEIGKRLKGELPAEVVGQVVKQMMREFDRFLEQYELDRAAYLAIQGLDDVAFAERIDRDARNRVAQDIALASWATRYGIELDDSDIDFMFGEPTPERTYEARVEAEQSGQIDAFKDLALRAKVAELVTRDALFLTPDGAEDKGFKHEIDAKYRKQQMVRAHATSDPMLKPPLVPLR</sequence>
<gene>
    <name evidence="4" type="ORF">H7313_06820</name>
</gene>
<keyword evidence="5" id="KW-1185">Reference proteome</keyword>
<evidence type="ECO:0000313" key="5">
    <source>
        <dbReference type="Proteomes" id="UP000587396"/>
    </source>
</evidence>